<feature type="transmembrane region" description="Helical" evidence="9">
    <location>
        <begin position="975"/>
        <end position="994"/>
    </location>
</feature>
<feature type="transmembrane region" description="Helical" evidence="9">
    <location>
        <begin position="398"/>
        <end position="422"/>
    </location>
</feature>
<name>A0A0H3K3Z1_SYNP6</name>
<dbReference type="InterPro" id="IPR004764">
    <property type="entry name" value="MdtF-like"/>
</dbReference>
<dbReference type="Pfam" id="PF00873">
    <property type="entry name" value="ACR_tran"/>
    <property type="match status" value="1"/>
</dbReference>
<feature type="transmembrane region" description="Helical" evidence="9">
    <location>
        <begin position="1006"/>
        <end position="1032"/>
    </location>
</feature>
<dbReference type="PANTHER" id="PTHR32063:SF11">
    <property type="entry name" value="CATION OR DRUG EFFLUX SYSTEM PROTEIN"/>
    <property type="match status" value="1"/>
</dbReference>
<dbReference type="GO" id="GO:0005886">
    <property type="term" value="C:plasma membrane"/>
    <property type="evidence" value="ECO:0007669"/>
    <property type="project" value="UniProtKB-SubCell"/>
</dbReference>
<dbReference type="SUPFAM" id="SSF82693">
    <property type="entry name" value="Multidrug efflux transporter AcrB pore domain, PN1, PN2, PC1 and PC2 subdomains"/>
    <property type="match status" value="4"/>
</dbReference>
<dbReference type="eggNOG" id="COG0841">
    <property type="taxonomic scope" value="Bacteria"/>
</dbReference>
<feature type="transmembrane region" description="Helical" evidence="9">
    <location>
        <begin position="540"/>
        <end position="559"/>
    </location>
</feature>
<feature type="transmembrane region" description="Helical" evidence="9">
    <location>
        <begin position="876"/>
        <end position="896"/>
    </location>
</feature>
<comment type="subcellular location">
    <subcellularLocation>
        <location evidence="1">Cell inner membrane</location>
        <topology evidence="1">Multi-pass membrane protein</topology>
    </subcellularLocation>
</comment>
<keyword evidence="5" id="KW-0997">Cell inner membrane</keyword>
<dbReference type="NCBIfam" id="TIGR00915">
    <property type="entry name" value="2A0602"/>
    <property type="match status" value="1"/>
</dbReference>
<dbReference type="SUPFAM" id="SSF82714">
    <property type="entry name" value="Multidrug efflux transporter AcrB TolC docking domain, DN and DC subdomains"/>
    <property type="match status" value="2"/>
</dbReference>
<dbReference type="GO" id="GO:0015562">
    <property type="term" value="F:efflux transmembrane transporter activity"/>
    <property type="evidence" value="ECO:0007669"/>
    <property type="project" value="InterPro"/>
</dbReference>
<evidence type="ECO:0000256" key="3">
    <source>
        <dbReference type="ARBA" id="ARBA00022448"/>
    </source>
</evidence>
<keyword evidence="3" id="KW-0813">Transport</keyword>
<evidence type="ECO:0000256" key="4">
    <source>
        <dbReference type="ARBA" id="ARBA00022475"/>
    </source>
</evidence>
<proteinExistence type="inferred from homology"/>
<protein>
    <submittedName>
        <fullName evidence="10">RND multidrug efflux transporter</fullName>
    </submittedName>
</protein>
<feature type="transmembrane region" description="Helical" evidence="9">
    <location>
        <begin position="442"/>
        <end position="463"/>
    </location>
</feature>
<dbReference type="KEGG" id="syc:syc1735_c"/>
<organism evidence="10 11">
    <name type="scientific">Synechococcus sp. (strain ATCC 27144 / PCC 6301 / SAUG 1402/1)</name>
    <name type="common">Anacystis nidulans</name>
    <dbReference type="NCBI Taxonomy" id="269084"/>
    <lineage>
        <taxon>Bacteria</taxon>
        <taxon>Bacillati</taxon>
        <taxon>Cyanobacteriota</taxon>
        <taxon>Cyanophyceae</taxon>
        <taxon>Synechococcales</taxon>
        <taxon>Synechococcaceae</taxon>
        <taxon>Synechococcus</taxon>
    </lineage>
</organism>
<dbReference type="GO" id="GO:0042910">
    <property type="term" value="F:xenobiotic transmembrane transporter activity"/>
    <property type="evidence" value="ECO:0007669"/>
    <property type="project" value="TreeGrafter"/>
</dbReference>
<dbReference type="GO" id="GO:0009636">
    <property type="term" value="P:response to toxic substance"/>
    <property type="evidence" value="ECO:0007669"/>
    <property type="project" value="UniProtKB-ARBA"/>
</dbReference>
<evidence type="ECO:0000313" key="10">
    <source>
        <dbReference type="EMBL" id="BAD79925.1"/>
    </source>
</evidence>
<feature type="transmembrane region" description="Helical" evidence="9">
    <location>
        <begin position="903"/>
        <end position="923"/>
    </location>
</feature>
<feature type="transmembrane region" description="Helical" evidence="9">
    <location>
        <begin position="929"/>
        <end position="954"/>
    </location>
</feature>
<evidence type="ECO:0000256" key="2">
    <source>
        <dbReference type="ARBA" id="ARBA00010942"/>
    </source>
</evidence>
<dbReference type="Gene3D" id="3.30.70.1440">
    <property type="entry name" value="Multidrug efflux transporter AcrB pore domain"/>
    <property type="match status" value="1"/>
</dbReference>
<dbReference type="InterPro" id="IPR001036">
    <property type="entry name" value="Acrflvin-R"/>
</dbReference>
<accession>A0A0H3K3Z1</accession>
<evidence type="ECO:0000256" key="8">
    <source>
        <dbReference type="ARBA" id="ARBA00023136"/>
    </source>
</evidence>
<dbReference type="InterPro" id="IPR027463">
    <property type="entry name" value="AcrB_DN_DC_subdom"/>
</dbReference>
<dbReference type="Gene3D" id="3.30.70.1320">
    <property type="entry name" value="Multidrug efflux transporter AcrB pore domain like"/>
    <property type="match status" value="1"/>
</dbReference>
<dbReference type="RefSeq" id="WP_011244045.1">
    <property type="nucleotide sequence ID" value="NC_006576.1"/>
</dbReference>
<dbReference type="AlphaFoldDB" id="A0A0H3K3Z1"/>
<keyword evidence="6 9" id="KW-0812">Transmembrane</keyword>
<dbReference type="EMBL" id="AP008231">
    <property type="protein sequence ID" value="BAD79925.1"/>
    <property type="molecule type" value="Genomic_DNA"/>
</dbReference>
<comment type="similarity">
    <text evidence="2">Belongs to the resistance-nodulation-cell division (RND) (TC 2.A.6) family.</text>
</comment>
<keyword evidence="8 9" id="KW-0472">Membrane</keyword>
<evidence type="ECO:0000313" key="11">
    <source>
        <dbReference type="Proteomes" id="UP000001175"/>
    </source>
</evidence>
<dbReference type="Gene3D" id="1.20.1640.10">
    <property type="entry name" value="Multidrug efflux transporter AcrB transmembrane domain"/>
    <property type="match status" value="2"/>
</dbReference>
<evidence type="ECO:0000256" key="1">
    <source>
        <dbReference type="ARBA" id="ARBA00004429"/>
    </source>
</evidence>
<evidence type="ECO:0000256" key="9">
    <source>
        <dbReference type="SAM" id="Phobius"/>
    </source>
</evidence>
<sequence length="1056" mass="113411">MLLSIANIFIKRPVLTTVCSILITLGGLVCLPILPIEQLPDIAPPQIQVSATYVGADAETVENTVTSILENQINGVEGMEYITSTSAIGQSSIQVYFDPTRSPDLAQVDVNNLVSVAIPQLPQAVQQQGIAVTQSSPSILQFYTFSSPTGEFDAQFISNYLSLYVQPALARVKGVGQANLFGNLEYSMRLWLDPNRLASYGLTAEDVASALQSQNQIIPVGQVGGPPVNSDQAYTFILRLQGQGQLSTVEQFNNVVLKTGEDGTLVRVKDVGRAEEGAQSYSVTLAADGRPGVGLGIYQLPGSNAIDVANGIREQLAILEQQFPPGLEGKLVFDVTDFVNASLSEVLITLVQAIALVILVIFIFLQDWRTTLIPAIAIPVSLVGTLAFIQAFGFSINLLTLFGLVLATGLVVDDAIVVVEAITEKIEEGKTPLQASIEAMDILFGAVIATSVVLFAVFIPVAFFPGATGRIYQQFALTLTFTILISTFNALTFSPAMSALLLRPAKQQQGWLGKFFNLFNAGFDRVRIGYSKALAIIDRLKFLVIGLFAAGLALTGWLFTTTPTGFVPTEDQGYFLGLIIGPEGAPLNYTQKVGQKIQSILETEPSVTSTAVISGFSFIGQGNNLGIYFASLKPWDERKAADQSAEAIVGRINQKLFEGISEAQVRTLLPPAIPGFAAYGGVQFLITDQTGGALSVSQFLESVNKIIGLARENPITRQTFTPFTANSPQIEIDVDRDRLAALNIDFGEALQTLGSYMGGQYVNQITQFGRSYQVYIQADNGFRATPQALTQIYVKSRDGATVPLSEFLTIRQQVGPLYITHYNLFRSIEVDSFAAPGTSTGQVIEGLKDAFQKANFQRFGNGLVGLAREEVSAGTLAPLIFGLGVVVVFLVLAALYESYVDPLIILLTVPLAILGALVFLNLRGIPLDVYAQVGLVMLIGLASKNAILIVDYANEAVAKGMGYTEAALEAAKLRFRPIVMTAISSLIGFFPLVIAQGAGAASRWSLGTVVFGGLLVATVLSLLIVPANYVILKSITRRFFSKKRHDPETGQPELTS</sequence>
<reference evidence="10 11" key="1">
    <citation type="journal article" date="2007" name="Photosyn. Res.">
        <title>Complete nucleotide sequence of the freshwater unicellular cyanobacterium Synechococcus elongatus PCC 6301 chromosome: gene content and organization.</title>
        <authorList>
            <person name="Sugita C."/>
            <person name="Ogata K."/>
            <person name="Shikata M."/>
            <person name="Jikuya H."/>
            <person name="Takano J."/>
            <person name="Furumichi M."/>
            <person name="Kanehisa M."/>
            <person name="Omata T."/>
            <person name="Sugiura M."/>
            <person name="Sugita M."/>
        </authorList>
    </citation>
    <scope>NUCLEOTIDE SEQUENCE [LARGE SCALE GENOMIC DNA]</scope>
    <source>
        <strain evidence="11">ATCC 27144 / PCC 6301 / SAUG 1402/1</strain>
    </source>
</reference>
<dbReference type="Proteomes" id="UP000001175">
    <property type="component" value="Chromosome"/>
</dbReference>
<dbReference type="PANTHER" id="PTHR32063">
    <property type="match status" value="1"/>
</dbReference>
<dbReference type="FunFam" id="1.20.1640.10:FF:000001">
    <property type="entry name" value="Efflux pump membrane transporter"/>
    <property type="match status" value="1"/>
</dbReference>
<feature type="transmembrane region" description="Helical" evidence="9">
    <location>
        <begin position="372"/>
        <end position="392"/>
    </location>
</feature>
<evidence type="ECO:0000256" key="6">
    <source>
        <dbReference type="ARBA" id="ARBA00022692"/>
    </source>
</evidence>
<evidence type="ECO:0000256" key="5">
    <source>
        <dbReference type="ARBA" id="ARBA00022519"/>
    </source>
</evidence>
<dbReference type="PRINTS" id="PR00702">
    <property type="entry name" value="ACRIFLAVINRP"/>
</dbReference>
<dbReference type="SUPFAM" id="SSF82866">
    <property type="entry name" value="Multidrug efflux transporter AcrB transmembrane domain"/>
    <property type="match status" value="2"/>
</dbReference>
<keyword evidence="7 9" id="KW-1133">Transmembrane helix</keyword>
<dbReference type="Gene3D" id="3.30.2090.10">
    <property type="entry name" value="Multidrug efflux transporter AcrB TolC docking domain, DN and DC subdomains"/>
    <property type="match status" value="2"/>
</dbReference>
<evidence type="ECO:0000256" key="7">
    <source>
        <dbReference type="ARBA" id="ARBA00022989"/>
    </source>
</evidence>
<dbReference type="Gene3D" id="3.30.70.1430">
    <property type="entry name" value="Multidrug efflux transporter AcrB pore domain"/>
    <property type="match status" value="2"/>
</dbReference>
<feature type="transmembrane region" description="Helical" evidence="9">
    <location>
        <begin position="346"/>
        <end position="365"/>
    </location>
</feature>
<feature type="transmembrane region" description="Helical" evidence="9">
    <location>
        <begin position="475"/>
        <end position="502"/>
    </location>
</feature>
<gene>
    <name evidence="10" type="primary">acrF</name>
    <name evidence="10" type="ordered locus">syc1735_c</name>
</gene>
<keyword evidence="4" id="KW-1003">Cell membrane</keyword>